<protein>
    <recommendedName>
        <fullName evidence="5">IGFBP N-terminal domain-containing protein</fullName>
    </recommendedName>
</protein>
<reference evidence="4" key="1">
    <citation type="journal article" date="2018" name="Nat. Microbiol.">
        <title>Leveraging single-cell genomics to expand the fungal tree of life.</title>
        <authorList>
            <person name="Ahrendt S.R."/>
            <person name="Quandt C.A."/>
            <person name="Ciobanu D."/>
            <person name="Clum A."/>
            <person name="Salamov A."/>
            <person name="Andreopoulos B."/>
            <person name="Cheng J.F."/>
            <person name="Woyke T."/>
            <person name="Pelin A."/>
            <person name="Henrissat B."/>
            <person name="Reynolds N.K."/>
            <person name="Benny G.L."/>
            <person name="Smith M.E."/>
            <person name="James T.Y."/>
            <person name="Grigoriev I.V."/>
        </authorList>
    </citation>
    <scope>NUCLEOTIDE SEQUENCE [LARGE SCALE GENOMIC DNA]</scope>
    <source>
        <strain evidence="4">Benny S71-1</strain>
    </source>
</reference>
<feature type="non-terminal residue" evidence="3">
    <location>
        <position position="523"/>
    </location>
</feature>
<evidence type="ECO:0000256" key="1">
    <source>
        <dbReference type="SAM" id="MobiDB-lite"/>
    </source>
</evidence>
<proteinExistence type="predicted"/>
<dbReference type="OrthoDB" id="10619638at2759"/>
<feature type="compositionally biased region" description="Acidic residues" evidence="1">
    <location>
        <begin position="476"/>
        <end position="485"/>
    </location>
</feature>
<gene>
    <name evidence="3" type="ORF">SYNPS1DRAFT_28775</name>
</gene>
<feature type="chain" id="PRO_5020502428" description="IGFBP N-terminal domain-containing protein" evidence="2">
    <location>
        <begin position="20"/>
        <end position="523"/>
    </location>
</feature>
<dbReference type="EMBL" id="KZ989727">
    <property type="protein sequence ID" value="RKP25493.1"/>
    <property type="molecule type" value="Genomic_DNA"/>
</dbReference>
<dbReference type="Proteomes" id="UP000278143">
    <property type="component" value="Unassembled WGS sequence"/>
</dbReference>
<organism evidence="3 4">
    <name type="scientific">Syncephalis pseudoplumigaleata</name>
    <dbReference type="NCBI Taxonomy" id="1712513"/>
    <lineage>
        <taxon>Eukaryota</taxon>
        <taxon>Fungi</taxon>
        <taxon>Fungi incertae sedis</taxon>
        <taxon>Zoopagomycota</taxon>
        <taxon>Zoopagomycotina</taxon>
        <taxon>Zoopagomycetes</taxon>
        <taxon>Zoopagales</taxon>
        <taxon>Piptocephalidaceae</taxon>
        <taxon>Syncephalis</taxon>
    </lineage>
</organism>
<evidence type="ECO:0000256" key="2">
    <source>
        <dbReference type="SAM" id="SignalP"/>
    </source>
</evidence>
<feature type="compositionally biased region" description="Low complexity" evidence="1">
    <location>
        <begin position="392"/>
        <end position="411"/>
    </location>
</feature>
<sequence>MQPYLLLWLLAYYSSIDWAATGDGVAAQPALPSSRAVTVGHHDAAAGSKSAKDHPPLAVGLGASCGPSFGANHHISRLGPACAAGLVCVAPVVPGFFGVCALPTMRFAVEGAACGGEHAGRLGCLPGLGCEPLGPDSSAGICRRESPALFPSFAPPQVNNHAPPSKERGSSPVVHAPLVNNHAPPSQVSGSACSGSCPFGWTCIRGTCQPSPKTTTMPPLPAHQNNGQAKCTPSCSQGFACINGRCQSVRQRDPPAVVASPPVRKLPQLGERCISQCGEGLVCRKGVCSHAVPSTTTTIATRRGEGSRCTDSCDAGLVCSRGVCTRQSRPPKLPAEGERCTADCSAGLVCGHEGVCIRTPAADEACQDHCQGDSLCGDSTCTSNAASEPADSAPATTSTEEPAETASPSPSLNTEEPDATPSPQASQLTPEDPADTSDPPEPVSQPEPEATESPSSTTPPASNASPEASPASTPEATDENADCTDTESPSEQLEEPLSSRPSHSPSSAMMLPGEGKPCYSACR</sequence>
<evidence type="ECO:0008006" key="5">
    <source>
        <dbReference type="Google" id="ProtNLM"/>
    </source>
</evidence>
<dbReference type="AlphaFoldDB" id="A0A4P9YZ93"/>
<evidence type="ECO:0000313" key="4">
    <source>
        <dbReference type="Proteomes" id="UP000278143"/>
    </source>
</evidence>
<feature type="region of interest" description="Disordered" evidence="1">
    <location>
        <begin position="381"/>
        <end position="523"/>
    </location>
</feature>
<feature type="compositionally biased region" description="Low complexity" evidence="1">
    <location>
        <begin position="487"/>
        <end position="507"/>
    </location>
</feature>
<keyword evidence="2" id="KW-0732">Signal</keyword>
<feature type="signal peptide" evidence="2">
    <location>
        <begin position="1"/>
        <end position="19"/>
    </location>
</feature>
<feature type="compositionally biased region" description="Low complexity" evidence="1">
    <location>
        <begin position="446"/>
        <end position="475"/>
    </location>
</feature>
<accession>A0A4P9YZ93</accession>
<evidence type="ECO:0000313" key="3">
    <source>
        <dbReference type="EMBL" id="RKP25493.1"/>
    </source>
</evidence>
<name>A0A4P9YZ93_9FUNG</name>
<keyword evidence="4" id="KW-1185">Reference proteome</keyword>
<feature type="region of interest" description="Disordered" evidence="1">
    <location>
        <begin position="159"/>
        <end position="190"/>
    </location>
</feature>